<dbReference type="InterPro" id="IPR012910">
    <property type="entry name" value="Plug_dom"/>
</dbReference>
<protein>
    <submittedName>
        <fullName evidence="8">TonB-dependent receptor</fullName>
    </submittedName>
</protein>
<gene>
    <name evidence="8" type="ORF">EYD46_06840</name>
</gene>
<comment type="caution">
    <text evidence="8">The sequence shown here is derived from an EMBL/GenBank/DDBJ whole genome shotgun (WGS) entry which is preliminary data.</text>
</comment>
<dbReference type="PANTHER" id="PTHR40980:SF5">
    <property type="entry name" value="TONB-DEPENDENT RECEPTOR"/>
    <property type="match status" value="1"/>
</dbReference>
<evidence type="ECO:0000256" key="4">
    <source>
        <dbReference type="RuleBase" id="RU003357"/>
    </source>
</evidence>
<dbReference type="InterPro" id="IPR008969">
    <property type="entry name" value="CarboxyPept-like_regulatory"/>
</dbReference>
<keyword evidence="9" id="KW-1185">Reference proteome</keyword>
<feature type="domain" description="TonB-dependent receptor-like beta-barrel" evidence="6">
    <location>
        <begin position="458"/>
        <end position="902"/>
    </location>
</feature>
<evidence type="ECO:0000256" key="1">
    <source>
        <dbReference type="ARBA" id="ARBA00004442"/>
    </source>
</evidence>
<accession>A0A4Q9FNJ0</accession>
<dbReference type="Pfam" id="PF13715">
    <property type="entry name" value="CarbopepD_reg_2"/>
    <property type="match status" value="1"/>
</dbReference>
<dbReference type="Pfam" id="PF00593">
    <property type="entry name" value="TonB_dep_Rec_b-barrel"/>
    <property type="match status" value="1"/>
</dbReference>
<proteinExistence type="inferred from homology"/>
<feature type="domain" description="TonB-dependent receptor plug" evidence="7">
    <location>
        <begin position="133"/>
        <end position="229"/>
    </location>
</feature>
<dbReference type="Proteomes" id="UP000292372">
    <property type="component" value="Unassembled WGS sequence"/>
</dbReference>
<dbReference type="PANTHER" id="PTHR40980">
    <property type="entry name" value="PLUG DOMAIN-CONTAINING PROTEIN"/>
    <property type="match status" value="1"/>
</dbReference>
<organism evidence="8 9">
    <name type="scientific">Hyunsoonleella pacifica</name>
    <dbReference type="NCBI Taxonomy" id="1080224"/>
    <lineage>
        <taxon>Bacteria</taxon>
        <taxon>Pseudomonadati</taxon>
        <taxon>Bacteroidota</taxon>
        <taxon>Flavobacteriia</taxon>
        <taxon>Flavobacteriales</taxon>
        <taxon>Flavobacteriaceae</taxon>
    </lineage>
</organism>
<dbReference type="EMBL" id="SIRS01000003">
    <property type="protein sequence ID" value="TBN16356.1"/>
    <property type="molecule type" value="Genomic_DNA"/>
</dbReference>
<dbReference type="Pfam" id="PF07715">
    <property type="entry name" value="Plug"/>
    <property type="match status" value="1"/>
</dbReference>
<evidence type="ECO:0000256" key="2">
    <source>
        <dbReference type="ARBA" id="ARBA00023136"/>
    </source>
</evidence>
<dbReference type="GO" id="GO:0009279">
    <property type="term" value="C:cell outer membrane"/>
    <property type="evidence" value="ECO:0007669"/>
    <property type="project" value="UniProtKB-SubCell"/>
</dbReference>
<name>A0A4Q9FNJ0_9FLAO</name>
<comment type="subcellular location">
    <subcellularLocation>
        <location evidence="1 4">Cell outer membrane</location>
    </subcellularLocation>
</comment>
<dbReference type="InterPro" id="IPR036942">
    <property type="entry name" value="Beta-barrel_TonB_sf"/>
</dbReference>
<evidence type="ECO:0000256" key="3">
    <source>
        <dbReference type="ARBA" id="ARBA00023237"/>
    </source>
</evidence>
<dbReference type="SUPFAM" id="SSF56935">
    <property type="entry name" value="Porins"/>
    <property type="match status" value="1"/>
</dbReference>
<sequence>MKHFILLLLLFTTVFSHAQTGSVKGKLTDKEYNNEPLAFANVLIKGTTKGTTSDFDGLYELADLDAGTYTLVFSFVGYETQEIEVTIVDGKVAVVNVTMNASAAQLDEVVLDPVTTKRESETALLLEQKNAVEIKQSIGAQELSRKGVSDAAGAVSKITGVSKQEGSNSVYVRGLGDRYLNSTMNGLSLPSNDVNKKNIDLNLFSSDVIENVGVSKAYSARFYGDFSAGNIDITSKEYTGQGFFDVALGASVNSRAVGKTFLRNEGPGYVGDYARYNHNPFAVILSHGVDPIEAETPAINMGISLAGGKSFTFKDDSRLSLFVTASFDNSFSYKEGLIADYTAGYNKLFPETEQYDYSTTSTAMATALYRINSDHKLKLSSLVINSSSDQVGFFGTGGNGILYDFSDEPSGYFQSNLQFNQDIVLVNQLIGKHKFDDKIALEWGIGHNRVFAHEPDRKRFSLLGYDNLLDTDSNTVPSFDQNNNFNNQRYFQNIEDEELNSRLSLSYKPSETVKLIVGYDGKTRERHFDNIRYGYKNISTSTFGINSITNLSSIFNLQNFLDGVYQTHVFNPIDPINGVTQTNFPGNLENTYKGVLDIYAGYLSAEVNLGEKWLVIPGIRVENFSQRIEYDAINLRPDDPGFSESSENFILPSLNIKYAITDEQNLRFAVSKTVSVPEFKEIAPFVYEGISYRIGGNQDLLGTRTGVNLTDKSYSDIYNLDLKYEWFISKSEVFSVGAFAKQINDPINLVLAADATGTQRYFRTGEQAKILGAEIELRKNLLLNEDEDAILSSGFNFTYMHTEQDLYNSIEGSYGTSFNRDTDELEGASPIIINADLSFKPTISENFKPAANLVFNYSSDRIFSLGSGDVGNVIEKAVPTLDFVLKNKLGEKTEINFSAKNLLDPKVEMIRENTGDGDVLLSSFQRGITIGLQFKYNF</sequence>
<keyword evidence="4" id="KW-0798">TonB box</keyword>
<evidence type="ECO:0000259" key="6">
    <source>
        <dbReference type="Pfam" id="PF00593"/>
    </source>
</evidence>
<reference evidence="8 9" key="1">
    <citation type="journal article" date="2015" name="Int. J. Syst. Evol. Microbiol.">
        <title>Hyunsoonleella pacifica sp. nov., isolated from seawater of South Pacific Gyre.</title>
        <authorList>
            <person name="Gao X."/>
            <person name="Zhang Z."/>
            <person name="Dai X."/>
            <person name="Zhang X.H."/>
        </authorList>
    </citation>
    <scope>NUCLEOTIDE SEQUENCE [LARGE SCALE GENOMIC DNA]</scope>
    <source>
        <strain evidence="8 9">SW033</strain>
    </source>
</reference>
<keyword evidence="3" id="KW-0998">Cell outer membrane</keyword>
<evidence type="ECO:0000256" key="5">
    <source>
        <dbReference type="SAM" id="SignalP"/>
    </source>
</evidence>
<dbReference type="Gene3D" id="2.170.130.10">
    <property type="entry name" value="TonB-dependent receptor, plug domain"/>
    <property type="match status" value="1"/>
</dbReference>
<comment type="similarity">
    <text evidence="4">Belongs to the TonB-dependent receptor family.</text>
</comment>
<dbReference type="SUPFAM" id="SSF49464">
    <property type="entry name" value="Carboxypeptidase regulatory domain-like"/>
    <property type="match status" value="1"/>
</dbReference>
<keyword evidence="2 4" id="KW-0472">Membrane</keyword>
<dbReference type="Gene3D" id="2.60.40.1120">
    <property type="entry name" value="Carboxypeptidase-like, regulatory domain"/>
    <property type="match status" value="1"/>
</dbReference>
<evidence type="ECO:0000313" key="8">
    <source>
        <dbReference type="EMBL" id="TBN16356.1"/>
    </source>
</evidence>
<dbReference type="RefSeq" id="WP_130936338.1">
    <property type="nucleotide sequence ID" value="NZ_BMEE01000002.1"/>
</dbReference>
<evidence type="ECO:0000259" key="7">
    <source>
        <dbReference type="Pfam" id="PF07715"/>
    </source>
</evidence>
<dbReference type="Gene3D" id="2.40.170.20">
    <property type="entry name" value="TonB-dependent receptor, beta-barrel domain"/>
    <property type="match status" value="1"/>
</dbReference>
<dbReference type="AlphaFoldDB" id="A0A4Q9FNJ0"/>
<evidence type="ECO:0000313" key="9">
    <source>
        <dbReference type="Proteomes" id="UP000292372"/>
    </source>
</evidence>
<keyword evidence="5" id="KW-0732">Signal</keyword>
<feature type="signal peptide" evidence="5">
    <location>
        <begin position="1"/>
        <end position="18"/>
    </location>
</feature>
<dbReference type="OrthoDB" id="9768470at2"/>
<dbReference type="InterPro" id="IPR037066">
    <property type="entry name" value="Plug_dom_sf"/>
</dbReference>
<keyword evidence="8" id="KW-0675">Receptor</keyword>
<dbReference type="InterPro" id="IPR000531">
    <property type="entry name" value="Beta-barrel_TonB"/>
</dbReference>
<feature type="chain" id="PRO_5020519005" evidence="5">
    <location>
        <begin position="19"/>
        <end position="938"/>
    </location>
</feature>